<feature type="compositionally biased region" description="Basic residues" evidence="1">
    <location>
        <begin position="1"/>
        <end position="13"/>
    </location>
</feature>
<name>A0ABR2YUM6_9CHLO</name>
<organism evidence="2 3">
    <name type="scientific">Coccomyxa subellipsoidea</name>
    <dbReference type="NCBI Taxonomy" id="248742"/>
    <lineage>
        <taxon>Eukaryota</taxon>
        <taxon>Viridiplantae</taxon>
        <taxon>Chlorophyta</taxon>
        <taxon>core chlorophytes</taxon>
        <taxon>Trebouxiophyceae</taxon>
        <taxon>Trebouxiophyceae incertae sedis</taxon>
        <taxon>Coccomyxaceae</taxon>
        <taxon>Coccomyxa</taxon>
    </lineage>
</organism>
<sequence>MKRKGSKERKRKASSNLDDFKRKCRRSEAQPRNTSPCDEGEQGRSNDHKGERSSSAAPERMQTHSSESGQQSAKNLSSRADKSGTCKLSSPPPSANGPEQIPCPGDYPRTVSAPRSASSAAKLPRR</sequence>
<dbReference type="EMBL" id="JALJOT010000005">
    <property type="protein sequence ID" value="KAK9915468.1"/>
    <property type="molecule type" value="Genomic_DNA"/>
</dbReference>
<evidence type="ECO:0000313" key="3">
    <source>
        <dbReference type="Proteomes" id="UP001491310"/>
    </source>
</evidence>
<keyword evidence="3" id="KW-1185">Reference proteome</keyword>
<evidence type="ECO:0000256" key="1">
    <source>
        <dbReference type="SAM" id="MobiDB-lite"/>
    </source>
</evidence>
<dbReference type="Proteomes" id="UP001491310">
    <property type="component" value="Unassembled WGS sequence"/>
</dbReference>
<feature type="region of interest" description="Disordered" evidence="1">
    <location>
        <begin position="1"/>
        <end position="126"/>
    </location>
</feature>
<feature type="compositionally biased region" description="Polar residues" evidence="1">
    <location>
        <begin position="63"/>
        <end position="78"/>
    </location>
</feature>
<feature type="compositionally biased region" description="Basic and acidic residues" evidence="1">
    <location>
        <begin position="18"/>
        <end position="29"/>
    </location>
</feature>
<gene>
    <name evidence="2" type="ORF">WJX75_009614</name>
</gene>
<evidence type="ECO:0000313" key="2">
    <source>
        <dbReference type="EMBL" id="KAK9915468.1"/>
    </source>
</evidence>
<protein>
    <submittedName>
        <fullName evidence="2">Uncharacterized protein</fullName>
    </submittedName>
</protein>
<reference evidence="2 3" key="1">
    <citation type="journal article" date="2024" name="Nat. Commun.">
        <title>Phylogenomics reveals the evolutionary origins of lichenization in chlorophyte algae.</title>
        <authorList>
            <person name="Puginier C."/>
            <person name="Libourel C."/>
            <person name="Otte J."/>
            <person name="Skaloud P."/>
            <person name="Haon M."/>
            <person name="Grisel S."/>
            <person name="Petersen M."/>
            <person name="Berrin J.G."/>
            <person name="Delaux P.M."/>
            <person name="Dal Grande F."/>
            <person name="Keller J."/>
        </authorList>
    </citation>
    <scope>NUCLEOTIDE SEQUENCE [LARGE SCALE GENOMIC DNA]</scope>
    <source>
        <strain evidence="2 3">SAG 216-7</strain>
    </source>
</reference>
<feature type="compositionally biased region" description="Basic and acidic residues" evidence="1">
    <location>
        <begin position="41"/>
        <end position="52"/>
    </location>
</feature>
<proteinExistence type="predicted"/>
<accession>A0ABR2YUM6</accession>
<comment type="caution">
    <text evidence="2">The sequence shown here is derived from an EMBL/GenBank/DDBJ whole genome shotgun (WGS) entry which is preliminary data.</text>
</comment>